<feature type="signal peptide" evidence="1">
    <location>
        <begin position="1"/>
        <end position="23"/>
    </location>
</feature>
<sequence>MGTLKKTILIALALMLMPHLGTAQDDDSYQAFWIHQDPVRPSQIAEYEAAAKKLSAVCKKYNLQGADWNTLASTDFNYYYISPIANFAELDKNAFAPLVDQMGKEAVGQMFGEFDKYYDSHRSYILNLDKKLSYMPDGMTTTPEGKPYRHNTLYHFVPANREKAVEIAQKFKELYTKKGVKLHYRVYRNGFGTTDDYFLVAVAAESPEAYEKLRAETNALLGVEGVQLFGQLRDILSGIETIEGYMRPDLSYSSN</sequence>
<keyword evidence="1" id="KW-0732">Signal</keyword>
<gene>
    <name evidence="2" type="ORF">K8352_00775</name>
</gene>
<feature type="chain" id="PRO_5042152844" evidence="1">
    <location>
        <begin position="24"/>
        <end position="255"/>
    </location>
</feature>
<dbReference type="RefSeq" id="WP_317900423.1">
    <property type="nucleotide sequence ID" value="NZ_JAIRBC010000001.1"/>
</dbReference>
<name>A0AAE3ESB8_9FLAO</name>
<evidence type="ECO:0000313" key="2">
    <source>
        <dbReference type="EMBL" id="MCG2459274.1"/>
    </source>
</evidence>
<keyword evidence="3" id="KW-1185">Reference proteome</keyword>
<dbReference type="Proteomes" id="UP001200642">
    <property type="component" value="Unassembled WGS sequence"/>
</dbReference>
<evidence type="ECO:0000256" key="1">
    <source>
        <dbReference type="SAM" id="SignalP"/>
    </source>
</evidence>
<comment type="caution">
    <text evidence="2">The sequence shown here is derived from an EMBL/GenBank/DDBJ whole genome shotgun (WGS) entry which is preliminary data.</text>
</comment>
<dbReference type="AlphaFoldDB" id="A0AAE3ESB8"/>
<accession>A0AAE3ESB8</accession>
<dbReference type="EMBL" id="JAIRBC010000001">
    <property type="protein sequence ID" value="MCG2459274.1"/>
    <property type="molecule type" value="Genomic_DNA"/>
</dbReference>
<proteinExistence type="predicted"/>
<organism evidence="2 3">
    <name type="scientific">Cerina litoralis</name>
    <dbReference type="NCBI Taxonomy" id="2874477"/>
    <lineage>
        <taxon>Bacteria</taxon>
        <taxon>Pseudomonadati</taxon>
        <taxon>Bacteroidota</taxon>
        <taxon>Flavobacteriia</taxon>
        <taxon>Flavobacteriales</taxon>
        <taxon>Flavobacteriaceae</taxon>
        <taxon>Cerina</taxon>
    </lineage>
</organism>
<evidence type="ECO:0000313" key="3">
    <source>
        <dbReference type="Proteomes" id="UP001200642"/>
    </source>
</evidence>
<protein>
    <submittedName>
        <fullName evidence="2">Uncharacterized protein</fullName>
    </submittedName>
</protein>
<reference evidence="2" key="1">
    <citation type="submission" date="2023-02" db="EMBL/GenBank/DDBJ databases">
        <title>Genome of Flavobacteriaceae gen. nov. sp. strain F89.</title>
        <authorList>
            <person name="Wang Y."/>
        </authorList>
    </citation>
    <scope>NUCLEOTIDE SEQUENCE</scope>
    <source>
        <strain evidence="2">F89</strain>
    </source>
</reference>